<organism evidence="1 2">
    <name type="scientific">Aristolochia fimbriata</name>
    <name type="common">White veined hardy Dutchman's pipe vine</name>
    <dbReference type="NCBI Taxonomy" id="158543"/>
    <lineage>
        <taxon>Eukaryota</taxon>
        <taxon>Viridiplantae</taxon>
        <taxon>Streptophyta</taxon>
        <taxon>Embryophyta</taxon>
        <taxon>Tracheophyta</taxon>
        <taxon>Spermatophyta</taxon>
        <taxon>Magnoliopsida</taxon>
        <taxon>Magnoliidae</taxon>
        <taxon>Piperales</taxon>
        <taxon>Aristolochiaceae</taxon>
        <taxon>Aristolochia</taxon>
    </lineage>
</organism>
<sequence length="204" mass="23558">MTRKKQRLGRKLREGLPTELRYQDKHGALEHKHGALESKFDQQNEENTAIRFKIEQLEHKMAKEVHHIMETVRQGGKDFVKNWLNETDHDEGHAAFEDEPHVQPPSGQSLTEVPMVVMEDMGEPPLLAKRISKPSTRFGPKFVKDINEEKGEQELKEGSRFYMMNGFKWLKVVKPGDGRPHELYMQGWPPIGSAQSWPNSHLVS</sequence>
<reference evidence="1 2" key="1">
    <citation type="submission" date="2021-07" db="EMBL/GenBank/DDBJ databases">
        <title>The Aristolochia fimbriata genome: insights into angiosperm evolution, floral development and chemical biosynthesis.</title>
        <authorList>
            <person name="Jiao Y."/>
        </authorList>
    </citation>
    <scope>NUCLEOTIDE SEQUENCE [LARGE SCALE GENOMIC DNA]</scope>
    <source>
        <strain evidence="1">IBCAS-2021</strain>
        <tissue evidence="1">Leaf</tissue>
    </source>
</reference>
<accession>A0AAV7EW33</accession>
<proteinExistence type="predicted"/>
<comment type="caution">
    <text evidence="1">The sequence shown here is derived from an EMBL/GenBank/DDBJ whole genome shotgun (WGS) entry which is preliminary data.</text>
</comment>
<evidence type="ECO:0000313" key="2">
    <source>
        <dbReference type="Proteomes" id="UP000825729"/>
    </source>
</evidence>
<dbReference type="EMBL" id="JAINDJ010000003">
    <property type="protein sequence ID" value="KAG9453038.1"/>
    <property type="molecule type" value="Genomic_DNA"/>
</dbReference>
<keyword evidence="2" id="KW-1185">Reference proteome</keyword>
<dbReference type="AlphaFoldDB" id="A0AAV7EW33"/>
<protein>
    <submittedName>
        <fullName evidence="1">Uncharacterized protein</fullName>
    </submittedName>
</protein>
<evidence type="ECO:0000313" key="1">
    <source>
        <dbReference type="EMBL" id="KAG9453038.1"/>
    </source>
</evidence>
<gene>
    <name evidence="1" type="ORF">H6P81_005942</name>
</gene>
<name>A0AAV7EW33_ARIFI</name>
<dbReference type="Proteomes" id="UP000825729">
    <property type="component" value="Unassembled WGS sequence"/>
</dbReference>